<dbReference type="STRING" id="1202768.SAMN05216285_0766"/>
<dbReference type="eggNOG" id="arCOG06227">
    <property type="taxonomic scope" value="Archaea"/>
</dbReference>
<reference evidence="4" key="1">
    <citation type="submission" date="2016-10" db="EMBL/GenBank/DDBJ databases">
        <authorList>
            <person name="Varghese N."/>
        </authorList>
    </citation>
    <scope>NUCLEOTIDE SEQUENCE [LARGE SCALE GENOMIC DNA]</scope>
    <source>
        <strain evidence="4">CGMCC 1.12284</strain>
    </source>
</reference>
<evidence type="ECO:0000313" key="3">
    <source>
        <dbReference type="EMBL" id="SEV85804.1"/>
    </source>
</evidence>
<feature type="region of interest" description="Disordered" evidence="1">
    <location>
        <begin position="1"/>
        <end position="20"/>
    </location>
</feature>
<evidence type="ECO:0000256" key="1">
    <source>
        <dbReference type="SAM" id="MobiDB-lite"/>
    </source>
</evidence>
<dbReference type="InterPro" id="IPR011042">
    <property type="entry name" value="6-blade_b-propeller_TolB-like"/>
</dbReference>
<dbReference type="PROSITE" id="PS51318">
    <property type="entry name" value="TAT"/>
    <property type="match status" value="1"/>
</dbReference>
<dbReference type="InterPro" id="IPR052998">
    <property type="entry name" value="Hetero-Diels-Alderase-like"/>
</dbReference>
<dbReference type="EMBL" id="FOIS01000001">
    <property type="protein sequence ID" value="SEV85804.1"/>
    <property type="molecule type" value="Genomic_DNA"/>
</dbReference>
<accession>A0A1I0MCV2</accession>
<feature type="domain" description="SMP-30/Gluconolactonase/LRE-like region" evidence="2">
    <location>
        <begin position="222"/>
        <end position="325"/>
    </location>
</feature>
<dbReference type="AlphaFoldDB" id="A0A1I0MCV2"/>
<dbReference type="SUPFAM" id="SSF63829">
    <property type="entry name" value="Calcium-dependent phosphotriesterase"/>
    <property type="match status" value="1"/>
</dbReference>
<dbReference type="Gene3D" id="2.120.10.30">
    <property type="entry name" value="TolB, C-terminal domain"/>
    <property type="match status" value="1"/>
</dbReference>
<dbReference type="PANTHER" id="PTHR42060">
    <property type="entry name" value="NHL REPEAT-CONTAINING PROTEIN-RELATED"/>
    <property type="match status" value="1"/>
</dbReference>
<dbReference type="OrthoDB" id="204805at2157"/>
<name>A0A1I0MCV2_9EURY</name>
<dbReference type="RefSeq" id="WP_049989283.1">
    <property type="nucleotide sequence ID" value="NZ_FOIS01000001.1"/>
</dbReference>
<dbReference type="PANTHER" id="PTHR42060:SF1">
    <property type="entry name" value="NHL REPEAT-CONTAINING PROTEIN"/>
    <property type="match status" value="1"/>
</dbReference>
<organism evidence="3 4">
    <name type="scientific">Natrinema salifodinae</name>
    <dbReference type="NCBI Taxonomy" id="1202768"/>
    <lineage>
        <taxon>Archaea</taxon>
        <taxon>Methanobacteriati</taxon>
        <taxon>Methanobacteriota</taxon>
        <taxon>Stenosarchaea group</taxon>
        <taxon>Halobacteria</taxon>
        <taxon>Halobacteriales</taxon>
        <taxon>Natrialbaceae</taxon>
        <taxon>Natrinema</taxon>
    </lineage>
</organism>
<dbReference type="InterPro" id="IPR013658">
    <property type="entry name" value="SGL"/>
</dbReference>
<dbReference type="InterPro" id="IPR006311">
    <property type="entry name" value="TAT_signal"/>
</dbReference>
<dbReference type="Pfam" id="PF08450">
    <property type="entry name" value="SGL"/>
    <property type="match status" value="1"/>
</dbReference>
<protein>
    <submittedName>
        <fullName evidence="3">Sugar lactone lactonase YvrE</fullName>
    </submittedName>
</protein>
<proteinExistence type="predicted"/>
<sequence>MTDDTNTTVESIIDARSRGRPSRRSVLGSVAAMGALAGVPTGVFGRQEDADGPGTTAEGGDDLEIVANFEPPSLPENIAIDSAGTVYLSTGPAGEIRAVDPDGGQSSVATIETGEEGLLLGIALLNGSLYAANAAGDEAFHGAWRVDLDGDAEPERIAALPFDETVPNDIIPDPGASDALLVSDHLGGAIWRVTTDSQAEPWVSDPSLEPDADAANPVGADGLAVHPDGDVYVDNLDAGSIIRVPVEDGNAGRPEEVVRDEGLVGADGLAIDEDGAVYVAVNARNEIVRVTPDHDLETVVAGEGLDFPADVHFGTTEETTTLYIANFAYGTFLEDEDAAAPSLASIDVGARGYFPDANGAGDANETEPAAE</sequence>
<keyword evidence="4" id="KW-1185">Reference proteome</keyword>
<evidence type="ECO:0000313" key="4">
    <source>
        <dbReference type="Proteomes" id="UP000183275"/>
    </source>
</evidence>
<feature type="compositionally biased region" description="Polar residues" evidence="1">
    <location>
        <begin position="1"/>
        <end position="10"/>
    </location>
</feature>
<dbReference type="Proteomes" id="UP000183275">
    <property type="component" value="Unassembled WGS sequence"/>
</dbReference>
<evidence type="ECO:0000259" key="2">
    <source>
        <dbReference type="Pfam" id="PF08450"/>
    </source>
</evidence>
<gene>
    <name evidence="3" type="ORF">SAMN05216285_0766</name>
</gene>